<dbReference type="PANTHER" id="PTHR30250">
    <property type="entry name" value="PST FAMILY PREDICTED COLANIC ACID TRANSPORTER"/>
    <property type="match status" value="1"/>
</dbReference>
<keyword evidence="9" id="KW-1185">Reference proteome</keyword>
<feature type="transmembrane region" description="Helical" evidence="7">
    <location>
        <begin position="214"/>
        <end position="234"/>
    </location>
</feature>
<feature type="transmembrane region" description="Helical" evidence="7">
    <location>
        <begin position="399"/>
        <end position="418"/>
    </location>
</feature>
<feature type="transmembrane region" description="Helical" evidence="7">
    <location>
        <begin position="369"/>
        <end position="387"/>
    </location>
</feature>
<evidence type="ECO:0000313" key="9">
    <source>
        <dbReference type="Proteomes" id="UP001529369"/>
    </source>
</evidence>
<proteinExistence type="inferred from homology"/>
<organism evidence="8 9">
    <name type="scientific">Paeniroseomonas aquatica</name>
    <dbReference type="NCBI Taxonomy" id="373043"/>
    <lineage>
        <taxon>Bacteria</taxon>
        <taxon>Pseudomonadati</taxon>
        <taxon>Pseudomonadota</taxon>
        <taxon>Alphaproteobacteria</taxon>
        <taxon>Acetobacterales</taxon>
        <taxon>Acetobacteraceae</taxon>
        <taxon>Paeniroseomonas</taxon>
    </lineage>
</organism>
<feature type="transmembrane region" description="Helical" evidence="7">
    <location>
        <begin position="70"/>
        <end position="89"/>
    </location>
</feature>
<keyword evidence="4 7" id="KW-0812">Transmembrane</keyword>
<reference evidence="9" key="1">
    <citation type="journal article" date="2019" name="Int. J. Syst. Evol. Microbiol.">
        <title>The Global Catalogue of Microorganisms (GCM) 10K type strain sequencing project: providing services to taxonomists for standard genome sequencing and annotation.</title>
        <authorList>
            <consortium name="The Broad Institute Genomics Platform"/>
            <consortium name="The Broad Institute Genome Sequencing Center for Infectious Disease"/>
            <person name="Wu L."/>
            <person name="Ma J."/>
        </authorList>
    </citation>
    <scope>NUCLEOTIDE SEQUENCE [LARGE SCALE GENOMIC DNA]</scope>
    <source>
        <strain evidence="9">CECT 7131</strain>
    </source>
</reference>
<keyword evidence="6 7" id="KW-0472">Membrane</keyword>
<dbReference type="Proteomes" id="UP001529369">
    <property type="component" value="Unassembled WGS sequence"/>
</dbReference>
<feature type="transmembrane region" description="Helical" evidence="7">
    <location>
        <begin position="135"/>
        <end position="154"/>
    </location>
</feature>
<gene>
    <name evidence="8" type="ORF">QWZ14_11925</name>
</gene>
<evidence type="ECO:0000256" key="3">
    <source>
        <dbReference type="ARBA" id="ARBA00022475"/>
    </source>
</evidence>
<comment type="caution">
    <text evidence="8">The sequence shown here is derived from an EMBL/GenBank/DDBJ whole genome shotgun (WGS) entry which is preliminary data.</text>
</comment>
<name>A0ABT8A5T6_9PROT</name>
<dbReference type="EMBL" id="JAUFPN010000127">
    <property type="protein sequence ID" value="MDN3565069.1"/>
    <property type="molecule type" value="Genomic_DNA"/>
</dbReference>
<keyword evidence="3" id="KW-1003">Cell membrane</keyword>
<evidence type="ECO:0000256" key="7">
    <source>
        <dbReference type="SAM" id="Phobius"/>
    </source>
</evidence>
<feature type="transmembrane region" description="Helical" evidence="7">
    <location>
        <begin position="160"/>
        <end position="178"/>
    </location>
</feature>
<dbReference type="InterPro" id="IPR050833">
    <property type="entry name" value="Poly_Biosynth_Transport"/>
</dbReference>
<feature type="transmembrane region" description="Helical" evidence="7">
    <location>
        <begin position="7"/>
        <end position="24"/>
    </location>
</feature>
<sequence>MLAESIAAAIFSFASMMLIGRVIGPHAAGVGTIAIATFLLLEVFGATLFPDSLVQHPKLAERHASSAATASVLLGLVLSLAMAAASPFIADRTGSPEVVWLILALAPMMPLAAFSGTASGLLLRDQRYRLMSLRLLVGQPLALAAGLGAAAAGYGPWAMVINQCVSTVVTFLLLLRGGRLRLRPQLDRAALAELWPVAGPQVAGVAVLVGRYRLFLLALGFVVSQSVLAVSHFAFRLLDAALAVVWQTVGRLAMPRLCALQHDRPAMAEAYGELAQLQALLGLPIAAGLALIAPDLVHTLLGPEWAGAASAARVAGVAVMFTFLYGDQISLFVAVGKAKWNFYVAFGTLVLPMIALVLLKPETPEDVALVWGAQCILFAPLLTWLVLREIHRSVWWLARRIAPGVLATLAMAVVVALVQQGLNLPPAVRILAAIGAGGATYIGVAWLALGGRLPPALLRAALVRS</sequence>
<comment type="similarity">
    <text evidence="2">Belongs to the polysaccharide synthase family.</text>
</comment>
<evidence type="ECO:0000256" key="6">
    <source>
        <dbReference type="ARBA" id="ARBA00023136"/>
    </source>
</evidence>
<feature type="transmembrane region" description="Helical" evidence="7">
    <location>
        <begin position="430"/>
        <end position="449"/>
    </location>
</feature>
<protein>
    <submittedName>
        <fullName evidence="8">Oligosaccharide flippase family protein</fullName>
    </submittedName>
</protein>
<feature type="transmembrane region" description="Helical" evidence="7">
    <location>
        <begin position="101"/>
        <end position="123"/>
    </location>
</feature>
<evidence type="ECO:0000256" key="5">
    <source>
        <dbReference type="ARBA" id="ARBA00022989"/>
    </source>
</evidence>
<accession>A0ABT8A5T6</accession>
<evidence type="ECO:0000256" key="4">
    <source>
        <dbReference type="ARBA" id="ARBA00022692"/>
    </source>
</evidence>
<keyword evidence="5 7" id="KW-1133">Transmembrane helix</keyword>
<comment type="subcellular location">
    <subcellularLocation>
        <location evidence="1">Cell membrane</location>
        <topology evidence="1">Multi-pass membrane protein</topology>
    </subcellularLocation>
</comment>
<feature type="transmembrane region" description="Helical" evidence="7">
    <location>
        <begin position="338"/>
        <end position="357"/>
    </location>
</feature>
<feature type="transmembrane region" description="Helical" evidence="7">
    <location>
        <begin position="30"/>
        <end position="49"/>
    </location>
</feature>
<dbReference type="PANTHER" id="PTHR30250:SF10">
    <property type="entry name" value="LIPOPOLYSACCHARIDE BIOSYNTHESIS PROTEIN WZXC"/>
    <property type="match status" value="1"/>
</dbReference>
<feature type="transmembrane region" description="Helical" evidence="7">
    <location>
        <begin position="305"/>
        <end position="326"/>
    </location>
</feature>
<evidence type="ECO:0000313" key="8">
    <source>
        <dbReference type="EMBL" id="MDN3565069.1"/>
    </source>
</evidence>
<dbReference type="Pfam" id="PF13440">
    <property type="entry name" value="Polysacc_synt_3"/>
    <property type="match status" value="1"/>
</dbReference>
<evidence type="ECO:0000256" key="1">
    <source>
        <dbReference type="ARBA" id="ARBA00004651"/>
    </source>
</evidence>
<evidence type="ECO:0000256" key="2">
    <source>
        <dbReference type="ARBA" id="ARBA00007430"/>
    </source>
</evidence>